<keyword evidence="1" id="KW-0732">Signal</keyword>
<dbReference type="EMBL" id="CP134146">
    <property type="protein sequence ID" value="WNC69128.1"/>
    <property type="molecule type" value="Genomic_DNA"/>
</dbReference>
<dbReference type="RefSeq" id="WP_348388272.1">
    <property type="nucleotide sequence ID" value="NZ_CP134146.1"/>
</dbReference>
<dbReference type="InterPro" id="IPR017853">
    <property type="entry name" value="GH"/>
</dbReference>
<evidence type="ECO:0000313" key="2">
    <source>
        <dbReference type="EMBL" id="WNC69128.1"/>
    </source>
</evidence>
<keyword evidence="3" id="KW-1185">Reference proteome</keyword>
<protein>
    <recommendedName>
        <fullName evidence="4">Agarase</fullName>
    </recommendedName>
</protein>
<evidence type="ECO:0000256" key="1">
    <source>
        <dbReference type="SAM" id="SignalP"/>
    </source>
</evidence>
<evidence type="ECO:0000313" key="3">
    <source>
        <dbReference type="Proteomes" id="UP001248581"/>
    </source>
</evidence>
<evidence type="ECO:0008006" key="4">
    <source>
        <dbReference type="Google" id="ProtNLM"/>
    </source>
</evidence>
<gene>
    <name evidence="2" type="ORF">RI845_02980</name>
</gene>
<dbReference type="Proteomes" id="UP001248581">
    <property type="component" value="Chromosome"/>
</dbReference>
<name>A0ABY9TJX3_9GAMM</name>
<proteinExistence type="predicted"/>
<sequence length="691" mass="79422">MKAKFSAIFILYLSILLGCNAAENAEPKVLVDFRKAIPKNEITHSGGNITYSEDGLLIEVKANEKASISFSGNWDIHQWLYLTLDLENKTDQRLRFDSYILGKVKGRKFTKPIHAIGWLEAKEVRLFNNLLLPDYSTRKTTYAAMSEDFPNTRGMPTAISFTNSFDLALTNQIKLTLPAQSFSQTILLKKMSLKRPAFAQLYTTNKEKFFPFIDRFGQYKHETWLGKTLTDAQLKQELKDEQVDLNLHTGSKEWSKFGPKLTASGHFRVEKHQGKWWFVDPNGYLFWSIGVNSALQLHVGTPVTGRENFFEFLPKKNDAKYGQFYQKNGEFDFGKLNMFRKYGHNDESKYAQFSATRMHSWGLNTVAGFSNKGALVSEQNRIPYTKTLSTIWGNPGITSKFPDVFSPNFAKSVNKRVKQASTAIKDDPFFIGFFIDNELYWKSPNTLAKELIKKPKNSSAKHQYVDIVKDIYKTLDEVNKRLGSSFTNWSALKANKQEFPLKNITMLEQANIAFYQKMSHKYFSTISKAIKNHAPNKLYLGCRWHVNADHRNHYNVSIGAQYLDVISFNQYDNEMLENSIAEMVNIDKPYLISEFNFGAVDSGKFYPGLGHASDQRNRGEKYQNFVESSMRDPKNVGAHWFMWADSTTAGRSVVGENANAGLVSSSDRPYYQLLEYVRRTNYHMYKYRLQQ</sequence>
<organism evidence="2 3">
    <name type="scientific">Thalassotalea nanhaiensis</name>
    <dbReference type="NCBI Taxonomy" id="3065648"/>
    <lineage>
        <taxon>Bacteria</taxon>
        <taxon>Pseudomonadati</taxon>
        <taxon>Pseudomonadota</taxon>
        <taxon>Gammaproteobacteria</taxon>
        <taxon>Alteromonadales</taxon>
        <taxon>Colwelliaceae</taxon>
        <taxon>Thalassotalea</taxon>
    </lineage>
</organism>
<accession>A0ABY9TJX3</accession>
<reference evidence="3" key="1">
    <citation type="submission" date="2023-09" db="EMBL/GenBank/DDBJ databases">
        <authorList>
            <person name="Li S."/>
            <person name="Li X."/>
            <person name="Zhang C."/>
            <person name="Zhao Z."/>
        </authorList>
    </citation>
    <scope>NUCLEOTIDE SEQUENCE [LARGE SCALE GENOMIC DNA]</scope>
    <source>
        <strain evidence="3">SQ345</strain>
    </source>
</reference>
<feature type="signal peptide" evidence="1">
    <location>
        <begin position="1"/>
        <end position="21"/>
    </location>
</feature>
<dbReference type="SUPFAM" id="SSF51445">
    <property type="entry name" value="(Trans)glycosidases"/>
    <property type="match status" value="1"/>
</dbReference>
<feature type="chain" id="PRO_5045898502" description="Agarase" evidence="1">
    <location>
        <begin position="22"/>
        <end position="691"/>
    </location>
</feature>
<dbReference type="PROSITE" id="PS51257">
    <property type="entry name" value="PROKAR_LIPOPROTEIN"/>
    <property type="match status" value="1"/>
</dbReference>
<dbReference type="Gene3D" id="3.20.20.80">
    <property type="entry name" value="Glycosidases"/>
    <property type="match status" value="1"/>
</dbReference>